<dbReference type="Proteomes" id="UP000507470">
    <property type="component" value="Unassembled WGS sequence"/>
</dbReference>
<dbReference type="SMART" id="SM00678">
    <property type="entry name" value="WWE"/>
    <property type="match status" value="1"/>
</dbReference>
<dbReference type="OrthoDB" id="6157543at2759"/>
<organism evidence="3 4">
    <name type="scientific">Mytilus coruscus</name>
    <name type="common">Sea mussel</name>
    <dbReference type="NCBI Taxonomy" id="42192"/>
    <lineage>
        <taxon>Eukaryota</taxon>
        <taxon>Metazoa</taxon>
        <taxon>Spiralia</taxon>
        <taxon>Lophotrochozoa</taxon>
        <taxon>Mollusca</taxon>
        <taxon>Bivalvia</taxon>
        <taxon>Autobranchia</taxon>
        <taxon>Pteriomorphia</taxon>
        <taxon>Mytilida</taxon>
        <taxon>Mytiloidea</taxon>
        <taxon>Mytilidae</taxon>
        <taxon>Mytilinae</taxon>
        <taxon>Mytilus</taxon>
    </lineage>
</organism>
<evidence type="ECO:0000313" key="4">
    <source>
        <dbReference type="Proteomes" id="UP000507470"/>
    </source>
</evidence>
<dbReference type="SUPFAM" id="SSF117839">
    <property type="entry name" value="WWE domain"/>
    <property type="match status" value="1"/>
</dbReference>
<dbReference type="AlphaFoldDB" id="A0A6J8DR85"/>
<dbReference type="InterPro" id="IPR037197">
    <property type="entry name" value="WWE_dom_sf"/>
</dbReference>
<dbReference type="GO" id="GO:0008270">
    <property type="term" value="F:zinc ion binding"/>
    <property type="evidence" value="ECO:0007669"/>
    <property type="project" value="InterPro"/>
</dbReference>
<feature type="domain" description="WWE" evidence="2">
    <location>
        <begin position="371"/>
        <end position="451"/>
    </location>
</feature>
<dbReference type="PROSITE" id="PS50918">
    <property type="entry name" value="WWE"/>
    <property type="match status" value="1"/>
</dbReference>
<proteinExistence type="predicted"/>
<dbReference type="InterPro" id="IPR018123">
    <property type="entry name" value="WWE-dom_subgr"/>
</dbReference>
<dbReference type="Pfam" id="PF02825">
    <property type="entry name" value="WWE"/>
    <property type="match status" value="1"/>
</dbReference>
<dbReference type="InterPro" id="IPR004170">
    <property type="entry name" value="WWE_dom"/>
</dbReference>
<sequence length="457" mass="52069">MDADLERELVTINQAILQFKQKQIDIRQRLSCLENHNRSCLRCQKDEKYEERINALEGQFLQQANSIKEIQSLLGKLIKKVNKLQGDIEPKRKINNRSIKREPDSKNSPRIKTLEPGSIVDFNGQLCSNNLSSTENIVRSNCSSAYSFSQKCEISASVDDKILTSAFVDNQSSPPKVENDLNGICNPVSSNSQNPLDVCYVKNETAKAKHVYNDSEQYQVYSCQTQVPTNNIWFPPNIPASEKLSLNRMESDDLRLKHGHHTDYSSDTNNENVEKNPEVPLNTLEKGRGIKSTSCESNIHTKKILKNNFGLKNARSNFMFDNRVRLLIDQTCYEGIFIASVGGITEEVSPLNIKPNHSEHSDSYEYESGDVFQDGAANIYGTVSAVWEYENEKENVWIKYEDDINIRIEKAYKRKPTGKTIVMYNKGTYIVCFTKMIQQNISSGQEVRVRRKKLSAI</sequence>
<name>A0A6J8DR85_MYTCO</name>
<protein>
    <recommendedName>
        <fullName evidence="2">WWE domain-containing protein</fullName>
    </recommendedName>
</protein>
<evidence type="ECO:0000259" key="2">
    <source>
        <dbReference type="PROSITE" id="PS50918"/>
    </source>
</evidence>
<dbReference type="Gene3D" id="3.30.720.50">
    <property type="match status" value="1"/>
</dbReference>
<evidence type="ECO:0000256" key="1">
    <source>
        <dbReference type="SAM" id="MobiDB-lite"/>
    </source>
</evidence>
<accession>A0A6J8DR85</accession>
<gene>
    <name evidence="3" type="ORF">MCOR_43695</name>
</gene>
<feature type="region of interest" description="Disordered" evidence="1">
    <location>
        <begin position="92"/>
        <end position="111"/>
    </location>
</feature>
<keyword evidence="4" id="KW-1185">Reference proteome</keyword>
<dbReference type="EMBL" id="CACVKT020007772">
    <property type="protein sequence ID" value="CAC5410516.1"/>
    <property type="molecule type" value="Genomic_DNA"/>
</dbReference>
<evidence type="ECO:0000313" key="3">
    <source>
        <dbReference type="EMBL" id="CAC5410516.1"/>
    </source>
</evidence>
<reference evidence="3 4" key="1">
    <citation type="submission" date="2020-06" db="EMBL/GenBank/DDBJ databases">
        <authorList>
            <person name="Li R."/>
            <person name="Bekaert M."/>
        </authorList>
    </citation>
    <scope>NUCLEOTIDE SEQUENCE [LARGE SCALE GENOMIC DNA]</scope>
    <source>
        <strain evidence="4">wild</strain>
    </source>
</reference>